<dbReference type="AlphaFoldDB" id="A0AAV3PRF5"/>
<comment type="caution">
    <text evidence="1">The sequence shown here is derived from an EMBL/GenBank/DDBJ whole genome shotgun (WGS) entry which is preliminary data.</text>
</comment>
<evidence type="ECO:0000313" key="1">
    <source>
        <dbReference type="EMBL" id="GAA0152900.1"/>
    </source>
</evidence>
<gene>
    <name evidence="1" type="ORF">LIER_37586</name>
</gene>
<protein>
    <submittedName>
        <fullName evidence="1">Uncharacterized protein</fullName>
    </submittedName>
</protein>
<proteinExistence type="predicted"/>
<sequence>MAILAMSEPQGHHLEGIPLLLSEMSRGNVVVEDSPPWIIPPLESARTCTGVAFEWLKHCPETIVPVATRPDWLKHNRNSIKSQEHGVLMRN</sequence>
<keyword evidence="2" id="KW-1185">Reference proteome</keyword>
<accession>A0AAV3PRF5</accession>
<organism evidence="1 2">
    <name type="scientific">Lithospermum erythrorhizon</name>
    <name type="common">Purple gromwell</name>
    <name type="synonym">Lithospermum officinale var. erythrorhizon</name>
    <dbReference type="NCBI Taxonomy" id="34254"/>
    <lineage>
        <taxon>Eukaryota</taxon>
        <taxon>Viridiplantae</taxon>
        <taxon>Streptophyta</taxon>
        <taxon>Embryophyta</taxon>
        <taxon>Tracheophyta</taxon>
        <taxon>Spermatophyta</taxon>
        <taxon>Magnoliopsida</taxon>
        <taxon>eudicotyledons</taxon>
        <taxon>Gunneridae</taxon>
        <taxon>Pentapetalae</taxon>
        <taxon>asterids</taxon>
        <taxon>lamiids</taxon>
        <taxon>Boraginales</taxon>
        <taxon>Boraginaceae</taxon>
        <taxon>Boraginoideae</taxon>
        <taxon>Lithospermeae</taxon>
        <taxon>Lithospermum</taxon>
    </lineage>
</organism>
<name>A0AAV3PRF5_LITER</name>
<dbReference type="EMBL" id="BAABME010018182">
    <property type="protein sequence ID" value="GAA0152900.1"/>
    <property type="molecule type" value="Genomic_DNA"/>
</dbReference>
<reference evidence="1 2" key="1">
    <citation type="submission" date="2024-01" db="EMBL/GenBank/DDBJ databases">
        <title>The complete chloroplast genome sequence of Lithospermum erythrorhizon: insights into the phylogenetic relationship among Boraginaceae species and the maternal lineages of purple gromwells.</title>
        <authorList>
            <person name="Okada T."/>
            <person name="Watanabe K."/>
        </authorList>
    </citation>
    <scope>NUCLEOTIDE SEQUENCE [LARGE SCALE GENOMIC DNA]</scope>
</reference>
<evidence type="ECO:0000313" key="2">
    <source>
        <dbReference type="Proteomes" id="UP001454036"/>
    </source>
</evidence>
<dbReference type="Proteomes" id="UP001454036">
    <property type="component" value="Unassembled WGS sequence"/>
</dbReference>